<organism evidence="2 3">
    <name type="scientific">Renibacterium salmoninarum (strain ATCC 33209 / DSM 20767 / JCM 11484 / NBRC 15589 / NCIMB 2235)</name>
    <dbReference type="NCBI Taxonomy" id="288705"/>
    <lineage>
        <taxon>Bacteria</taxon>
        <taxon>Bacillati</taxon>
        <taxon>Actinomycetota</taxon>
        <taxon>Actinomycetes</taxon>
        <taxon>Micrococcales</taxon>
        <taxon>Micrococcaceae</taxon>
        <taxon>Renibacterium</taxon>
    </lineage>
</organism>
<reference evidence="3" key="1">
    <citation type="journal article" date="2008" name="J. Bacteriol.">
        <title>Genome sequence of the fish pathogen Renibacterium salmoninarum suggests reductive evolution away from an environmental Arthrobacter ancestor.</title>
        <authorList>
            <person name="Wiens G.D."/>
            <person name="Rockey D.D."/>
            <person name="Wu Z."/>
            <person name="Chang J."/>
            <person name="Levy R."/>
            <person name="Crane S."/>
            <person name="Chen D.S."/>
            <person name="Capri G.R."/>
            <person name="Burnett J.R."/>
            <person name="Sudheesh P.S."/>
            <person name="Schipma M.J."/>
            <person name="Burd H."/>
            <person name="Bhattacharyya A."/>
            <person name="Rhodes L.D."/>
            <person name="Kaul R."/>
            <person name="Strom M.S."/>
        </authorList>
    </citation>
    <scope>NUCLEOTIDE SEQUENCE [LARGE SCALE GENOMIC DNA]</scope>
    <source>
        <strain evidence="3">ATCC 33209 / DSM 20767 / JCM 11484 / NBRC 15589 / NCIMB 2235</strain>
    </source>
</reference>
<dbReference type="AlphaFoldDB" id="A9WTB2"/>
<sequence>MKRINLQLGLGLLIVTVIVLAALLSFIWTPYAPCTLSRPTDYKVLAGNI</sequence>
<evidence type="ECO:0000313" key="3">
    <source>
        <dbReference type="Proteomes" id="UP000002007"/>
    </source>
</evidence>
<proteinExistence type="predicted"/>
<name>A9WTB2_RENSM</name>
<dbReference type="HOGENOM" id="CLU_3139940_0_0_11"/>
<dbReference type="KEGG" id="rsa:RSal33209_2319"/>
<evidence type="ECO:0000313" key="2">
    <source>
        <dbReference type="EMBL" id="ABY24050.1"/>
    </source>
</evidence>
<feature type="transmembrane region" description="Helical" evidence="1">
    <location>
        <begin position="12"/>
        <end position="31"/>
    </location>
</feature>
<gene>
    <name evidence="2" type="primary">dppC.5</name>
    <name evidence="2" type="ordered locus">RSal33209_2319</name>
</gene>
<keyword evidence="1" id="KW-1133">Transmembrane helix</keyword>
<evidence type="ECO:0000256" key="1">
    <source>
        <dbReference type="SAM" id="Phobius"/>
    </source>
</evidence>
<accession>A9WTB2</accession>
<keyword evidence="3" id="KW-1185">Reference proteome</keyword>
<dbReference type="EMBL" id="CP000910">
    <property type="protein sequence ID" value="ABY24050.1"/>
    <property type="molecule type" value="Genomic_DNA"/>
</dbReference>
<keyword evidence="1" id="KW-0812">Transmembrane</keyword>
<protein>
    <submittedName>
        <fullName evidence="2">Dipeptide transport system permease protein</fullName>
    </submittedName>
</protein>
<keyword evidence="1" id="KW-0472">Membrane</keyword>
<dbReference type="Proteomes" id="UP000002007">
    <property type="component" value="Chromosome"/>
</dbReference>